<comment type="cofactor">
    <cofactor evidence="9">
        <name>Zn(2+)</name>
        <dbReference type="ChEBI" id="CHEBI:29105"/>
    </cofactor>
    <text evidence="9">Binds 1 zinc ion per subunit.</text>
</comment>
<evidence type="ECO:0000256" key="6">
    <source>
        <dbReference type="ARBA" id="ARBA00023157"/>
    </source>
</evidence>
<dbReference type="SUPFAM" id="SSF88713">
    <property type="entry name" value="Glycoside hydrolase/deacetylase"/>
    <property type="match status" value="1"/>
</dbReference>
<dbReference type="GO" id="GO:0005764">
    <property type="term" value="C:lysosome"/>
    <property type="evidence" value="ECO:0007669"/>
    <property type="project" value="TreeGrafter"/>
</dbReference>
<dbReference type="GO" id="GO:0030246">
    <property type="term" value="F:carbohydrate binding"/>
    <property type="evidence" value="ECO:0007669"/>
    <property type="project" value="InterPro"/>
</dbReference>
<evidence type="ECO:0000256" key="3">
    <source>
        <dbReference type="ARBA" id="ARBA00022723"/>
    </source>
</evidence>
<keyword evidence="6" id="KW-1015">Disulfide bond</keyword>
<keyword evidence="4 9" id="KW-0378">Hydrolase</keyword>
<dbReference type="InterPro" id="IPR013780">
    <property type="entry name" value="Glyco_hydro_b"/>
</dbReference>
<comment type="caution">
    <text evidence="12">The sequence shown here is derived from an EMBL/GenBank/DDBJ whole genome shotgun (WGS) entry which is preliminary data.</text>
</comment>
<dbReference type="SUPFAM" id="SSF74650">
    <property type="entry name" value="Galactose mutarotase-like"/>
    <property type="match status" value="1"/>
</dbReference>
<evidence type="ECO:0000256" key="9">
    <source>
        <dbReference type="RuleBase" id="RU361199"/>
    </source>
</evidence>
<dbReference type="PANTHER" id="PTHR11607:SF3">
    <property type="entry name" value="LYSOSOMAL ALPHA-MANNOSIDASE"/>
    <property type="match status" value="1"/>
</dbReference>
<dbReference type="SUPFAM" id="SSF88688">
    <property type="entry name" value="Families 57/38 glycoside transferase middle domain"/>
    <property type="match status" value="1"/>
</dbReference>
<dbReference type="InterPro" id="IPR050843">
    <property type="entry name" value="Glycosyl_Hydrlase_38"/>
</dbReference>
<dbReference type="Pfam" id="PF01074">
    <property type="entry name" value="Glyco_hydro_38N"/>
    <property type="match status" value="1"/>
</dbReference>
<dbReference type="InterPro" id="IPR015341">
    <property type="entry name" value="Glyco_hydro_38_cen"/>
</dbReference>
<dbReference type="GO" id="GO:0006013">
    <property type="term" value="P:mannose metabolic process"/>
    <property type="evidence" value="ECO:0007669"/>
    <property type="project" value="InterPro"/>
</dbReference>
<name>A0AA40GKF7_PYGPA</name>
<keyword evidence="8 9" id="KW-0326">Glycosidase</keyword>
<dbReference type="InterPro" id="IPR027291">
    <property type="entry name" value="Glyco_hydro_38_N_sf"/>
</dbReference>
<sequence>GRLEFVGGGWCMSDEAAAHYGPAIEQLALGRRFLRREFGACGTPRVAWQIDPFGHSRQLAAIFAQMGYDGLFVGRVDHQDKATREQLQEMELLWRASGSLPPPAADLFTGILPNVYNPPSGFCWDQLCSDPPVVDEDSEENNVDSIVSTFLQIAASQAERYRTNHIIMTMGSDFHYENANLWFKNMDKLIAHVNARQANGSRVHVLYSTPSCYLWELHRANLSWSLKTDDFFPYADGPHQFWTGYFTSRPAFKRYERLSNNFLQICSQLEALAGPVAREGPYGPGNSSVLREAVAVAQHHDAVTGTEKQHVANDYARQLAAGWESCQLLVANALASLSGSKENFIFCNALNISVCPLTEAAGRFTVILYNPLGRRVSWPIRLPVNGASYAVTDPQGQPVLSEVSPGQLPRPPARPWPPPAVWELLFQASAPPLGFSTFTVSRLSRGDPRAHPARTPVLSQPREIQNEHLRVLFDPLTGHLKEIQNLDKSISLPVFQNFYWYNASVGNDESPQASGAYIFRPNSSEPIPVSSSKRVSTHLVKVGGGDGVRGAGGVPRVLSPQPCLLQNALVQEVHQNFSSWCSQVVRLRAGQPYVELEWTVGPIPVADGWGKEIISRFETTLQTDSRFYTDSNGRQILERRSGLARELAVPPPKTPVPLPITGLCLIPRRDYRPTWNLSQTEPVAGNYYPVNSRIFIKDKKFQLTVLTDRSQGGSSIFDGSLELMVHRRLLYDDNRGVGEPLVELGADRQGLVVRGRHLLLLDTVESAADQHRLLAQELFMAPYVVLAPGGGPSYRRGQPSLRQFSALRRELPPNVHLLTLTPWDAGTLLLRLEHQFERGESVNGSQPVTVDLLNLFSAFTITSVQEMSLGADLPLSAISRLVWTPAIGTGGSRGALGELPASPHPSPLLPGPAQPRPVPKLDPSRVTLQPMEIRTFLATVQYKVPG</sequence>
<proteinExistence type="inferred from homology"/>
<evidence type="ECO:0000313" key="12">
    <source>
        <dbReference type="EMBL" id="KAK1187454.1"/>
    </source>
</evidence>
<dbReference type="Pfam" id="PF07748">
    <property type="entry name" value="Glyco_hydro_38C"/>
    <property type="match status" value="2"/>
</dbReference>
<dbReference type="FunFam" id="2.70.98.30:FF:000003">
    <property type="entry name" value="Alpha-mannosidase"/>
    <property type="match status" value="1"/>
</dbReference>
<evidence type="ECO:0000256" key="4">
    <source>
        <dbReference type="ARBA" id="ARBA00022801"/>
    </source>
</evidence>
<evidence type="ECO:0000256" key="5">
    <source>
        <dbReference type="ARBA" id="ARBA00022833"/>
    </source>
</evidence>
<evidence type="ECO:0000256" key="10">
    <source>
        <dbReference type="SAM" id="MobiDB-lite"/>
    </source>
</evidence>
<comment type="catalytic activity">
    <reaction evidence="1">
        <text>Hydrolysis of terminal, non-reducing alpha-D-mannose residues in alpha-D-mannosides.</text>
        <dbReference type="EC" id="3.2.1.24"/>
    </reaction>
</comment>
<dbReference type="GO" id="GO:0046872">
    <property type="term" value="F:metal ion binding"/>
    <property type="evidence" value="ECO:0007669"/>
    <property type="project" value="UniProtKB-KW"/>
</dbReference>
<dbReference type="AlphaFoldDB" id="A0AA40GKF7"/>
<dbReference type="FunFam" id="1.20.1270.50:FF:000003">
    <property type="entry name" value="Alpha-mannosidase"/>
    <property type="match status" value="1"/>
</dbReference>
<dbReference type="Gene3D" id="2.70.98.30">
    <property type="entry name" value="Golgi alpha-mannosidase II, domain 4"/>
    <property type="match status" value="1"/>
</dbReference>
<dbReference type="Proteomes" id="UP001177209">
    <property type="component" value="Unassembled WGS sequence"/>
</dbReference>
<dbReference type="InterPro" id="IPR011682">
    <property type="entry name" value="Glyco_hydro_38_C"/>
</dbReference>
<evidence type="ECO:0000313" key="13">
    <source>
        <dbReference type="Proteomes" id="UP001177209"/>
    </source>
</evidence>
<dbReference type="Pfam" id="PF09261">
    <property type="entry name" value="Alpha-mann_mid"/>
    <property type="match status" value="1"/>
</dbReference>
<keyword evidence="7" id="KW-0325">Glycoprotein</keyword>
<dbReference type="Pfam" id="PF17677">
    <property type="entry name" value="Glyco_hydro38C2"/>
    <property type="match status" value="1"/>
</dbReference>
<dbReference type="InterPro" id="IPR011013">
    <property type="entry name" value="Gal_mutarotase_sf_dom"/>
</dbReference>
<dbReference type="FunFam" id="1.20.1270.50:FF:000002">
    <property type="entry name" value="Alpha-mannosidase"/>
    <property type="match status" value="1"/>
</dbReference>
<feature type="non-terminal residue" evidence="12">
    <location>
        <position position="1"/>
    </location>
</feature>
<dbReference type="Gene3D" id="3.20.110.10">
    <property type="entry name" value="Glycoside hydrolase 38, N terminal domain"/>
    <property type="match status" value="1"/>
</dbReference>
<gene>
    <name evidence="12" type="primary">Man2b1</name>
    <name evidence="12" type="ORF">KCX86_0015822</name>
</gene>
<dbReference type="InterPro" id="IPR037094">
    <property type="entry name" value="Glyco_hydro_38_cen_sf"/>
</dbReference>
<evidence type="ECO:0000256" key="7">
    <source>
        <dbReference type="ARBA" id="ARBA00023180"/>
    </source>
</evidence>
<dbReference type="Gene3D" id="2.60.40.1360">
    <property type="match status" value="1"/>
</dbReference>
<feature type="domain" description="Glycoside hydrolase family 38 central" evidence="11">
    <location>
        <begin position="240"/>
        <end position="319"/>
    </location>
</feature>
<dbReference type="SMART" id="SM00872">
    <property type="entry name" value="Alpha-mann_mid"/>
    <property type="match status" value="1"/>
</dbReference>
<accession>A0AA40GKF7</accession>
<dbReference type="GO" id="GO:0004559">
    <property type="term" value="F:alpha-mannosidase activity"/>
    <property type="evidence" value="ECO:0007669"/>
    <property type="project" value="UniProtKB-EC"/>
</dbReference>
<dbReference type="Gene3D" id="2.60.40.1180">
    <property type="entry name" value="Golgi alpha-mannosidase II"/>
    <property type="match status" value="1"/>
</dbReference>
<dbReference type="EC" id="3.2.1.-" evidence="9"/>
<evidence type="ECO:0000259" key="11">
    <source>
        <dbReference type="SMART" id="SM00872"/>
    </source>
</evidence>
<dbReference type="PANTHER" id="PTHR11607">
    <property type="entry name" value="ALPHA-MANNOSIDASE"/>
    <property type="match status" value="1"/>
</dbReference>
<feature type="non-terminal residue" evidence="12">
    <location>
        <position position="946"/>
    </location>
</feature>
<organism evidence="12 13">
    <name type="scientific">Pygoscelis papua</name>
    <name type="common">Gentoo penguin</name>
    <dbReference type="NCBI Taxonomy" id="30457"/>
    <lineage>
        <taxon>Eukaryota</taxon>
        <taxon>Metazoa</taxon>
        <taxon>Chordata</taxon>
        <taxon>Craniata</taxon>
        <taxon>Vertebrata</taxon>
        <taxon>Euteleostomi</taxon>
        <taxon>Archelosauria</taxon>
        <taxon>Archosauria</taxon>
        <taxon>Dinosauria</taxon>
        <taxon>Saurischia</taxon>
        <taxon>Theropoda</taxon>
        <taxon>Coelurosauria</taxon>
        <taxon>Aves</taxon>
        <taxon>Neognathae</taxon>
        <taxon>Neoaves</taxon>
        <taxon>Aequornithes</taxon>
        <taxon>Sphenisciformes</taxon>
        <taxon>Spheniscidae</taxon>
        <taxon>Pygoscelis</taxon>
    </lineage>
</organism>
<dbReference type="InterPro" id="IPR011330">
    <property type="entry name" value="Glyco_hydro/deAcase_b/a-brl"/>
</dbReference>
<protein>
    <recommendedName>
        <fullName evidence="9">Alpha-mannosidase</fullName>
        <ecNumber evidence="9">3.2.1.-</ecNumber>
    </recommendedName>
</protein>
<dbReference type="Gene3D" id="1.20.1270.50">
    <property type="entry name" value="Glycoside hydrolase family 38, central domain"/>
    <property type="match status" value="2"/>
</dbReference>
<keyword evidence="5 9" id="KW-0862">Zinc</keyword>
<dbReference type="InterPro" id="IPR041147">
    <property type="entry name" value="GH38_C"/>
</dbReference>
<reference evidence="12" key="1">
    <citation type="submission" date="2021-05" db="EMBL/GenBank/DDBJ databases">
        <title>A comprehensive genomic history of the evolution of penguins.</title>
        <authorList>
            <person name="Bi X."/>
        </authorList>
    </citation>
    <scope>NUCLEOTIDE SEQUENCE</scope>
    <source>
        <strain evidence="12">Gentoo_SouthGeorgia</strain>
        <tissue evidence="12">Blood</tissue>
    </source>
</reference>
<feature type="compositionally biased region" description="Pro residues" evidence="10">
    <location>
        <begin position="902"/>
        <end position="920"/>
    </location>
</feature>
<evidence type="ECO:0000256" key="1">
    <source>
        <dbReference type="ARBA" id="ARBA00000365"/>
    </source>
</evidence>
<comment type="similarity">
    <text evidence="2 9">Belongs to the glycosyl hydrolase 38 family.</text>
</comment>
<keyword evidence="13" id="KW-1185">Reference proteome</keyword>
<feature type="region of interest" description="Disordered" evidence="10">
    <location>
        <begin position="894"/>
        <end position="923"/>
    </location>
</feature>
<evidence type="ECO:0000256" key="2">
    <source>
        <dbReference type="ARBA" id="ARBA00009792"/>
    </source>
</evidence>
<dbReference type="InterPro" id="IPR000602">
    <property type="entry name" value="Glyco_hydro_38_N"/>
</dbReference>
<evidence type="ECO:0000256" key="8">
    <source>
        <dbReference type="ARBA" id="ARBA00023295"/>
    </source>
</evidence>
<dbReference type="InterPro" id="IPR028995">
    <property type="entry name" value="Glyco_hydro_57/38_cen_sf"/>
</dbReference>
<dbReference type="EMBL" id="JAHCLZ010014326">
    <property type="protein sequence ID" value="KAK1187454.1"/>
    <property type="molecule type" value="Genomic_DNA"/>
</dbReference>
<keyword evidence="3 9" id="KW-0479">Metal-binding</keyword>